<evidence type="ECO:0000259" key="4">
    <source>
        <dbReference type="PROSITE" id="PS50110"/>
    </source>
</evidence>
<dbReference type="GO" id="GO:0051782">
    <property type="term" value="P:negative regulation of cell division"/>
    <property type="evidence" value="ECO:0007669"/>
    <property type="project" value="TreeGrafter"/>
</dbReference>
<dbReference type="Gene3D" id="3.40.50.2300">
    <property type="match status" value="1"/>
</dbReference>
<dbReference type="Gene3D" id="3.40.50.300">
    <property type="entry name" value="P-loop containing nucleotide triphosphate hydrolases"/>
    <property type="match status" value="1"/>
</dbReference>
<dbReference type="InterPro" id="IPR050625">
    <property type="entry name" value="ParA/MinD_ATPase"/>
</dbReference>
<feature type="domain" description="Response regulatory" evidence="4">
    <location>
        <begin position="1"/>
        <end position="121"/>
    </location>
</feature>
<name>A0A6I4UT11_9SPHN</name>
<evidence type="ECO:0000313" key="6">
    <source>
        <dbReference type="Proteomes" id="UP000469159"/>
    </source>
</evidence>
<gene>
    <name evidence="5" type="ORF">GRI75_08165</name>
</gene>
<keyword evidence="1" id="KW-0547">Nucleotide-binding</keyword>
<dbReference type="InterPro" id="IPR011006">
    <property type="entry name" value="CheY-like_superfamily"/>
</dbReference>
<dbReference type="SUPFAM" id="SSF52540">
    <property type="entry name" value="P-loop containing nucleoside triphosphate hydrolases"/>
    <property type="match status" value="1"/>
</dbReference>
<dbReference type="PROSITE" id="PS50110">
    <property type="entry name" value="RESPONSE_REGULATORY"/>
    <property type="match status" value="1"/>
</dbReference>
<dbReference type="PANTHER" id="PTHR43384">
    <property type="entry name" value="SEPTUM SITE-DETERMINING PROTEIN MIND HOMOLOG, CHLOROPLASTIC-RELATED"/>
    <property type="match status" value="1"/>
</dbReference>
<dbReference type="InterPro" id="IPR001789">
    <property type="entry name" value="Sig_transdc_resp-reg_receiver"/>
</dbReference>
<dbReference type="PANTHER" id="PTHR43384:SF6">
    <property type="entry name" value="SEPTUM SITE-DETERMINING PROTEIN MIND HOMOLOG, CHLOROPLASTIC"/>
    <property type="match status" value="1"/>
</dbReference>
<dbReference type="InterPro" id="IPR027417">
    <property type="entry name" value="P-loop_NTPase"/>
</dbReference>
<dbReference type="Pfam" id="PF13614">
    <property type="entry name" value="AAA_31"/>
    <property type="match status" value="1"/>
</dbReference>
<dbReference type="GO" id="GO:0016887">
    <property type="term" value="F:ATP hydrolysis activity"/>
    <property type="evidence" value="ECO:0007669"/>
    <property type="project" value="TreeGrafter"/>
</dbReference>
<protein>
    <submittedName>
        <fullName evidence="5">AAA family ATPase</fullName>
    </submittedName>
</protein>
<comment type="caution">
    <text evidence="3">Lacks conserved residue(s) required for the propagation of feature annotation.</text>
</comment>
<organism evidence="5 6">
    <name type="scientific">Croceibacterium soli</name>
    <dbReference type="NCBI Taxonomy" id="1739690"/>
    <lineage>
        <taxon>Bacteria</taxon>
        <taxon>Pseudomonadati</taxon>
        <taxon>Pseudomonadota</taxon>
        <taxon>Alphaproteobacteria</taxon>
        <taxon>Sphingomonadales</taxon>
        <taxon>Erythrobacteraceae</taxon>
        <taxon>Croceibacterium</taxon>
    </lineage>
</organism>
<dbReference type="Proteomes" id="UP000469159">
    <property type="component" value="Unassembled WGS sequence"/>
</dbReference>
<dbReference type="SUPFAM" id="SSF52172">
    <property type="entry name" value="CheY-like"/>
    <property type="match status" value="1"/>
</dbReference>
<reference evidence="5 6" key="1">
    <citation type="submission" date="2019-12" db="EMBL/GenBank/DDBJ databases">
        <title>Genomic-based taxomic classification of the family Erythrobacteraceae.</title>
        <authorList>
            <person name="Xu L."/>
        </authorList>
    </citation>
    <scope>NUCLEOTIDE SEQUENCE [LARGE SCALE GENOMIC DNA]</scope>
    <source>
        <strain evidence="5 6">MCCC 1K02066</strain>
    </source>
</reference>
<proteinExistence type="predicted"/>
<evidence type="ECO:0000256" key="2">
    <source>
        <dbReference type="ARBA" id="ARBA00022840"/>
    </source>
</evidence>
<keyword evidence="6" id="KW-1185">Reference proteome</keyword>
<accession>A0A6I4UT11</accession>
<dbReference type="OrthoDB" id="9783172at2"/>
<sequence>MRLPAPLTVLAASEQIAALRAAAGAPWIEGARLLPLELHETITDAHLFGAGILVVQVDPTVPGSMDRVERVRALRPDLPQIVALESADLRLVRTLVRQGVADVVSLPLSPEELLQVVIAVMEVQSAKDGSRAGLAPLIAVTRALGGGGATTLVTHLAASFADPEADKPNVCLLDLDIQYGRAAEVLGLSPKRNLADLLEAGDRLDASLLGSVAAPHASGVAVIAAPAEIVPLESIDAEQLRRAIDLARQEFDFVFIDFPSNLTNWNLSILAEADGIVMLAEQTIASLRQARRRLDLFRSVGIDRRIVSVVVNRMERRLFGTISLADVEKALDHPVLCGLHADGQSIAVAQDQGILVRQVRAKSAYAADVAKLADTLRPRLEGGAGL</sequence>
<keyword evidence="2" id="KW-0067">ATP-binding</keyword>
<comment type="caution">
    <text evidence="5">The sequence shown here is derived from an EMBL/GenBank/DDBJ whole genome shotgun (WGS) entry which is preliminary data.</text>
</comment>
<evidence type="ECO:0000256" key="1">
    <source>
        <dbReference type="ARBA" id="ARBA00022741"/>
    </source>
</evidence>
<dbReference type="GO" id="GO:0005524">
    <property type="term" value="F:ATP binding"/>
    <property type="evidence" value="ECO:0007669"/>
    <property type="project" value="UniProtKB-KW"/>
</dbReference>
<dbReference type="GO" id="GO:0009898">
    <property type="term" value="C:cytoplasmic side of plasma membrane"/>
    <property type="evidence" value="ECO:0007669"/>
    <property type="project" value="TreeGrafter"/>
</dbReference>
<dbReference type="RefSeq" id="WP_160746473.1">
    <property type="nucleotide sequence ID" value="NZ_WTYK01000004.1"/>
</dbReference>
<dbReference type="GO" id="GO:0005829">
    <property type="term" value="C:cytosol"/>
    <property type="evidence" value="ECO:0007669"/>
    <property type="project" value="TreeGrafter"/>
</dbReference>
<dbReference type="GO" id="GO:0000160">
    <property type="term" value="P:phosphorelay signal transduction system"/>
    <property type="evidence" value="ECO:0007669"/>
    <property type="project" value="InterPro"/>
</dbReference>
<dbReference type="EMBL" id="WTYK01000004">
    <property type="protein sequence ID" value="MXP41616.1"/>
    <property type="molecule type" value="Genomic_DNA"/>
</dbReference>
<dbReference type="InterPro" id="IPR025669">
    <property type="entry name" value="AAA_dom"/>
</dbReference>
<evidence type="ECO:0000256" key="3">
    <source>
        <dbReference type="PROSITE-ProRule" id="PRU00169"/>
    </source>
</evidence>
<evidence type="ECO:0000313" key="5">
    <source>
        <dbReference type="EMBL" id="MXP41616.1"/>
    </source>
</evidence>
<dbReference type="AlphaFoldDB" id="A0A6I4UT11"/>